<dbReference type="Proteomes" id="UP000095200">
    <property type="component" value="Unassembled WGS sequence"/>
</dbReference>
<comment type="caution">
    <text evidence="3">The sequence shown here is derived from an EMBL/GenBank/DDBJ whole genome shotgun (WGS) entry which is preliminary data.</text>
</comment>
<protein>
    <submittedName>
        <fullName evidence="3">Glycosyl transferase</fullName>
    </submittedName>
</protein>
<dbReference type="Gene3D" id="3.40.50.2000">
    <property type="entry name" value="Glycogen Phosphorylase B"/>
    <property type="match status" value="2"/>
</dbReference>
<dbReference type="GO" id="GO:0009244">
    <property type="term" value="P:lipopolysaccharide core region biosynthetic process"/>
    <property type="evidence" value="ECO:0007669"/>
    <property type="project" value="TreeGrafter"/>
</dbReference>
<sequence>MTDTSFLVIRLSHLGDIVLTTGVLDYWHRKHGWTFYFVTTQSMLPILLEHPAIIDVISVTQAEKPFWPWLRFCGFLRKRYGNIPLIDLHGTLRSSMLGAMWPSRVFRYPKLRGSRRLYQYFRHEPSRKRLDAINVPQRYSLAREPVAPSSRELVPRIFLRDQDQTWARKVLAPLGDHPLVALHPYATHKAKQWPREHWCELVSRLHAKGIKTLIIGQSEVPFVRPDSDPCEPTPALPDLDLTNETNLAQTSAILKQVQVLVSGDSGPMHLGTAVGTPVVALFGPTCRQWGFYPSGPRDKVISMNTPCSPCSLHGKGNCSRDIACMREINVTTVLDAILNRINRI</sequence>
<dbReference type="OrthoDB" id="9760688at2"/>
<dbReference type="PANTHER" id="PTHR30160">
    <property type="entry name" value="TETRAACYLDISACCHARIDE 4'-KINASE-RELATED"/>
    <property type="match status" value="1"/>
</dbReference>
<dbReference type="EMBL" id="BDFE01000006">
    <property type="protein sequence ID" value="GAU07640.1"/>
    <property type="molecule type" value="Genomic_DNA"/>
</dbReference>
<evidence type="ECO:0000313" key="4">
    <source>
        <dbReference type="Proteomes" id="UP000095200"/>
    </source>
</evidence>
<dbReference type="STRING" id="1592317.DPF_0335"/>
<accession>A0A194AEM1</accession>
<dbReference type="InterPro" id="IPR002201">
    <property type="entry name" value="Glyco_trans_9"/>
</dbReference>
<keyword evidence="1" id="KW-0328">Glycosyltransferase</keyword>
<dbReference type="GO" id="GO:0008713">
    <property type="term" value="F:ADP-heptose-lipopolysaccharide heptosyltransferase activity"/>
    <property type="evidence" value="ECO:0007669"/>
    <property type="project" value="TreeGrafter"/>
</dbReference>
<organism evidence="3 4">
    <name type="scientific">Desulfoplanes formicivorans</name>
    <dbReference type="NCBI Taxonomy" id="1592317"/>
    <lineage>
        <taxon>Bacteria</taxon>
        <taxon>Pseudomonadati</taxon>
        <taxon>Thermodesulfobacteriota</taxon>
        <taxon>Desulfovibrionia</taxon>
        <taxon>Desulfovibrionales</taxon>
        <taxon>Desulfoplanaceae</taxon>
        <taxon>Desulfoplanes</taxon>
    </lineage>
</organism>
<dbReference type="GO" id="GO:0005829">
    <property type="term" value="C:cytosol"/>
    <property type="evidence" value="ECO:0007669"/>
    <property type="project" value="TreeGrafter"/>
</dbReference>
<proteinExistence type="predicted"/>
<dbReference type="RefSeq" id="WP_069857150.1">
    <property type="nucleotide sequence ID" value="NZ_BDFE01000006.1"/>
</dbReference>
<dbReference type="SUPFAM" id="SSF53756">
    <property type="entry name" value="UDP-Glycosyltransferase/glycogen phosphorylase"/>
    <property type="match status" value="1"/>
</dbReference>
<keyword evidence="2 3" id="KW-0808">Transferase</keyword>
<gene>
    <name evidence="3" type="ORF">DPF_0335</name>
</gene>
<evidence type="ECO:0000256" key="2">
    <source>
        <dbReference type="ARBA" id="ARBA00022679"/>
    </source>
</evidence>
<dbReference type="CDD" id="cd03789">
    <property type="entry name" value="GT9_LPS_heptosyltransferase"/>
    <property type="match status" value="1"/>
</dbReference>
<dbReference type="InterPro" id="IPR051199">
    <property type="entry name" value="LPS_LOS_Heptosyltrfase"/>
</dbReference>
<evidence type="ECO:0000256" key="1">
    <source>
        <dbReference type="ARBA" id="ARBA00022676"/>
    </source>
</evidence>
<name>A0A194AEM1_9BACT</name>
<dbReference type="AlphaFoldDB" id="A0A194AEM1"/>
<keyword evidence="4" id="KW-1185">Reference proteome</keyword>
<dbReference type="Pfam" id="PF01075">
    <property type="entry name" value="Glyco_transf_9"/>
    <property type="match status" value="1"/>
</dbReference>
<evidence type="ECO:0000313" key="3">
    <source>
        <dbReference type="EMBL" id="GAU07640.1"/>
    </source>
</evidence>
<reference evidence="4" key="1">
    <citation type="submission" date="2016-06" db="EMBL/GenBank/DDBJ databases">
        <title>Draft genome sequence of Desulfoplanes formicivorans strain Pf12B.</title>
        <authorList>
            <person name="Watanabe M."/>
            <person name="Kojima H."/>
            <person name="Fukui M."/>
        </authorList>
    </citation>
    <scope>NUCLEOTIDE SEQUENCE [LARGE SCALE GENOMIC DNA]</scope>
    <source>
        <strain evidence="4">Pf12B</strain>
    </source>
</reference>